<dbReference type="Gene3D" id="3.40.50.720">
    <property type="entry name" value="NAD(P)-binding Rossmann-like Domain"/>
    <property type="match status" value="1"/>
</dbReference>
<keyword evidence="3" id="KW-1185">Reference proteome</keyword>
<dbReference type="SUPFAM" id="SSF51735">
    <property type="entry name" value="NAD(P)-binding Rossmann-fold domains"/>
    <property type="match status" value="1"/>
</dbReference>
<evidence type="ECO:0000259" key="1">
    <source>
        <dbReference type="Pfam" id="PF05368"/>
    </source>
</evidence>
<evidence type="ECO:0000313" key="3">
    <source>
        <dbReference type="Proteomes" id="UP000289738"/>
    </source>
</evidence>
<sequence length="105" mass="11687">MKILLPSLVQPGLNAPPSDKVTIFGDGNTKGVFVKENDVAAFTISTVDEPRTLNKVLYLRPSENVYSLNELVEMWETKIGKKLEKSHVSEEELIKKIEGNTLTSN</sequence>
<dbReference type="Proteomes" id="UP000289738">
    <property type="component" value="Chromosome B04"/>
</dbReference>
<comment type="caution">
    <text evidence="2">The sequence shown here is derived from an EMBL/GenBank/DDBJ whole genome shotgun (WGS) entry which is preliminary data.</text>
</comment>
<accession>A0A444ZK28</accession>
<dbReference type="Gene3D" id="3.90.25.10">
    <property type="entry name" value="UDP-galactose 4-epimerase, domain 1"/>
    <property type="match status" value="1"/>
</dbReference>
<dbReference type="GO" id="GO:0009807">
    <property type="term" value="P:lignan biosynthetic process"/>
    <property type="evidence" value="ECO:0007669"/>
    <property type="project" value="UniProtKB-ARBA"/>
</dbReference>
<dbReference type="AlphaFoldDB" id="A0A444ZK28"/>
<reference evidence="2 3" key="1">
    <citation type="submission" date="2019-01" db="EMBL/GenBank/DDBJ databases">
        <title>Sequencing of cultivated peanut Arachis hypogaea provides insights into genome evolution and oil improvement.</title>
        <authorList>
            <person name="Chen X."/>
        </authorList>
    </citation>
    <scope>NUCLEOTIDE SEQUENCE [LARGE SCALE GENOMIC DNA]</scope>
    <source>
        <strain evidence="3">cv. Fuhuasheng</strain>
        <tissue evidence="2">Leaves</tissue>
    </source>
</reference>
<evidence type="ECO:0000313" key="2">
    <source>
        <dbReference type="EMBL" id="RYR14537.1"/>
    </source>
</evidence>
<dbReference type="EMBL" id="SDMP01000014">
    <property type="protein sequence ID" value="RYR14537.1"/>
    <property type="molecule type" value="Genomic_DNA"/>
</dbReference>
<dbReference type="Pfam" id="PF05368">
    <property type="entry name" value="NmrA"/>
    <property type="match status" value="1"/>
</dbReference>
<gene>
    <name evidence="2" type="ORF">Ahy_B04g071135</name>
</gene>
<dbReference type="PANTHER" id="PTHR43349:SF34">
    <property type="entry name" value="PINORESINOL-LARICIRESINOL REDUCTASE 3-RELATED"/>
    <property type="match status" value="1"/>
</dbReference>
<dbReference type="InterPro" id="IPR008030">
    <property type="entry name" value="NmrA-like"/>
</dbReference>
<feature type="domain" description="NmrA-like" evidence="1">
    <location>
        <begin position="11"/>
        <end position="97"/>
    </location>
</feature>
<dbReference type="STRING" id="3818.A0A444ZK28"/>
<organism evidence="2 3">
    <name type="scientific">Arachis hypogaea</name>
    <name type="common">Peanut</name>
    <dbReference type="NCBI Taxonomy" id="3818"/>
    <lineage>
        <taxon>Eukaryota</taxon>
        <taxon>Viridiplantae</taxon>
        <taxon>Streptophyta</taxon>
        <taxon>Embryophyta</taxon>
        <taxon>Tracheophyta</taxon>
        <taxon>Spermatophyta</taxon>
        <taxon>Magnoliopsida</taxon>
        <taxon>eudicotyledons</taxon>
        <taxon>Gunneridae</taxon>
        <taxon>Pentapetalae</taxon>
        <taxon>rosids</taxon>
        <taxon>fabids</taxon>
        <taxon>Fabales</taxon>
        <taxon>Fabaceae</taxon>
        <taxon>Papilionoideae</taxon>
        <taxon>50 kb inversion clade</taxon>
        <taxon>dalbergioids sensu lato</taxon>
        <taxon>Dalbergieae</taxon>
        <taxon>Pterocarpus clade</taxon>
        <taxon>Arachis</taxon>
    </lineage>
</organism>
<name>A0A444ZK28_ARAHY</name>
<dbReference type="InterPro" id="IPR050608">
    <property type="entry name" value="NmrA-type/Isoflavone_red_sf"/>
</dbReference>
<dbReference type="InterPro" id="IPR036291">
    <property type="entry name" value="NAD(P)-bd_dom_sf"/>
</dbReference>
<proteinExistence type="predicted"/>
<dbReference type="PANTHER" id="PTHR43349">
    <property type="entry name" value="PINORESINOL REDUCTASE-RELATED"/>
    <property type="match status" value="1"/>
</dbReference>
<protein>
    <recommendedName>
        <fullName evidence="1">NmrA-like domain-containing protein</fullName>
    </recommendedName>
</protein>